<proteinExistence type="predicted"/>
<dbReference type="RefSeq" id="WP_037589052.1">
    <property type="nucleotide sequence ID" value="NZ_JALGPB010000004.1"/>
</dbReference>
<accession>A0AAJ4VH21</accession>
<organism evidence="2 3">
    <name type="scientific">Mammaliicoccus sciuri</name>
    <name type="common">Staphylococcus sciuri</name>
    <dbReference type="NCBI Taxonomy" id="1296"/>
    <lineage>
        <taxon>Bacteria</taxon>
        <taxon>Bacillati</taxon>
        <taxon>Bacillota</taxon>
        <taxon>Bacilli</taxon>
        <taxon>Bacillales</taxon>
        <taxon>Staphylococcaceae</taxon>
        <taxon>Mammaliicoccus</taxon>
    </lineage>
</organism>
<dbReference type="PROSITE" id="PS51186">
    <property type="entry name" value="GNAT"/>
    <property type="match status" value="1"/>
</dbReference>
<evidence type="ECO:0000313" key="2">
    <source>
        <dbReference type="EMBL" id="RTX71234.1"/>
    </source>
</evidence>
<dbReference type="InterPro" id="IPR000182">
    <property type="entry name" value="GNAT_dom"/>
</dbReference>
<protein>
    <submittedName>
        <fullName evidence="2">GNAT family N-acetyltransferase</fullName>
    </submittedName>
</protein>
<comment type="caution">
    <text evidence="2">The sequence shown here is derived from an EMBL/GenBank/DDBJ whole genome shotgun (WGS) entry which is preliminary data.</text>
</comment>
<dbReference type="Pfam" id="PF00583">
    <property type="entry name" value="Acetyltransf_1"/>
    <property type="match status" value="1"/>
</dbReference>
<dbReference type="GO" id="GO:0016747">
    <property type="term" value="F:acyltransferase activity, transferring groups other than amino-acyl groups"/>
    <property type="evidence" value="ECO:0007669"/>
    <property type="project" value="InterPro"/>
</dbReference>
<evidence type="ECO:0000259" key="1">
    <source>
        <dbReference type="PROSITE" id="PS51186"/>
    </source>
</evidence>
<dbReference type="CDD" id="cd04301">
    <property type="entry name" value="NAT_SF"/>
    <property type="match status" value="1"/>
</dbReference>
<dbReference type="SUPFAM" id="SSF55729">
    <property type="entry name" value="Acyl-CoA N-acyltransferases (Nat)"/>
    <property type="match status" value="1"/>
</dbReference>
<dbReference type="Gene3D" id="3.40.630.30">
    <property type="match status" value="1"/>
</dbReference>
<dbReference type="InterPro" id="IPR040549">
    <property type="entry name" value="DUF5613"/>
</dbReference>
<dbReference type="AlphaFoldDB" id="A0AAJ4VH21"/>
<dbReference type="EMBL" id="RXWV01000073">
    <property type="protein sequence ID" value="RTX71234.1"/>
    <property type="molecule type" value="Genomic_DNA"/>
</dbReference>
<evidence type="ECO:0000313" key="3">
    <source>
        <dbReference type="Proteomes" id="UP000274792"/>
    </source>
</evidence>
<dbReference type="InterPro" id="IPR016181">
    <property type="entry name" value="Acyl_CoA_acyltransferase"/>
</dbReference>
<feature type="domain" description="N-acetyltransferase" evidence="1">
    <location>
        <begin position="113"/>
        <end position="248"/>
    </location>
</feature>
<dbReference type="Pfam" id="PF18467">
    <property type="entry name" value="DUF5613"/>
    <property type="match status" value="1"/>
</dbReference>
<sequence length="248" mass="29246">MVSFKDIETDGKVLTETNRYIHYQTLDKRIQYDSNKIVYKEMPDIDTFKADEAMLKEIHEKNNQPFLKFVFPENETIDIELREYLKFQGYETGWLELYINAEKNFESDANQDIEVVLTNEDNIVDFLNVSYEQDEAYGKDYAELKVELNKKQLHSDNPIQVLSYYKGKPAGMLLIWMNEKYVELDSFGVREIYRRLGIGTKMQAFVAEIAKDKPIILVADGEDTAKDMYKRQGYIYSGFQFETLKEYK</sequence>
<reference evidence="2 3" key="1">
    <citation type="submission" date="2018-10" db="EMBL/GenBank/DDBJ databases">
        <title>A collection Staphylococci species genome sequencing.</title>
        <authorList>
            <person name="Cole K."/>
        </authorList>
    </citation>
    <scope>NUCLEOTIDE SEQUENCE [LARGE SCALE GENOMIC DNA]</scope>
    <source>
        <strain evidence="3">NCTC 12218</strain>
    </source>
</reference>
<dbReference type="Proteomes" id="UP000274792">
    <property type="component" value="Unassembled WGS sequence"/>
</dbReference>
<name>A0AAJ4VH21_MAMSC</name>
<gene>
    <name evidence="2" type="ORF">CD117_12025</name>
</gene>